<organism evidence="1 2">
    <name type="scientific">Heterorhabditis bacteriophora</name>
    <name type="common">Entomopathogenic nematode worm</name>
    <dbReference type="NCBI Taxonomy" id="37862"/>
    <lineage>
        <taxon>Eukaryota</taxon>
        <taxon>Metazoa</taxon>
        <taxon>Ecdysozoa</taxon>
        <taxon>Nematoda</taxon>
        <taxon>Chromadorea</taxon>
        <taxon>Rhabditida</taxon>
        <taxon>Rhabditina</taxon>
        <taxon>Rhabditomorpha</taxon>
        <taxon>Strongyloidea</taxon>
        <taxon>Heterorhabditidae</taxon>
        <taxon>Heterorhabditis</taxon>
    </lineage>
</organism>
<name>A0A1I7XMW6_HETBA</name>
<dbReference type="Proteomes" id="UP000095283">
    <property type="component" value="Unplaced"/>
</dbReference>
<keyword evidence="1" id="KW-1185">Reference proteome</keyword>
<evidence type="ECO:0000313" key="2">
    <source>
        <dbReference type="WBParaSite" id="Hba_18654"/>
    </source>
</evidence>
<dbReference type="WBParaSite" id="Hba_18654">
    <property type="protein sequence ID" value="Hba_18654"/>
    <property type="gene ID" value="Hba_18654"/>
</dbReference>
<sequence>MMLDVEFPCQYPRSPKMHTLNTIIHWLIINHIYKAMKAESYNQLNLFHDQHSYGLIMLVY</sequence>
<evidence type="ECO:0000313" key="1">
    <source>
        <dbReference type="Proteomes" id="UP000095283"/>
    </source>
</evidence>
<proteinExistence type="predicted"/>
<dbReference type="AlphaFoldDB" id="A0A1I7XMW6"/>
<reference evidence="2" key="1">
    <citation type="submission" date="2016-11" db="UniProtKB">
        <authorList>
            <consortium name="WormBaseParasite"/>
        </authorList>
    </citation>
    <scope>IDENTIFICATION</scope>
</reference>
<protein>
    <submittedName>
        <fullName evidence="2">UBC core domain-containing protein</fullName>
    </submittedName>
</protein>
<accession>A0A1I7XMW6</accession>